<gene>
    <name evidence="9" type="ORF">CTAYLR_004529</name>
</gene>
<feature type="region of interest" description="Disordered" evidence="7">
    <location>
        <begin position="302"/>
        <end position="350"/>
    </location>
</feature>
<evidence type="ECO:0000256" key="4">
    <source>
        <dbReference type="ARBA" id="ARBA00022737"/>
    </source>
</evidence>
<dbReference type="PANTHER" id="PTHR19845">
    <property type="entry name" value="KATANIN P80 SUBUNIT"/>
    <property type="match status" value="1"/>
</dbReference>
<dbReference type="PROSITE" id="PS50294">
    <property type="entry name" value="WD_REPEATS_REGION"/>
    <property type="match status" value="2"/>
</dbReference>
<feature type="domain" description="Katanin p80 subunit C-terminal" evidence="8">
    <location>
        <begin position="365"/>
        <end position="527"/>
    </location>
</feature>
<dbReference type="PROSITE" id="PS00678">
    <property type="entry name" value="WD_REPEATS_1"/>
    <property type="match status" value="1"/>
</dbReference>
<dbReference type="PANTHER" id="PTHR19845:SF0">
    <property type="entry name" value="KATANIN P80 WD40 REPEAT-CONTAINING SUBUNIT B1"/>
    <property type="match status" value="1"/>
</dbReference>
<keyword evidence="3 6" id="KW-0853">WD repeat</keyword>
<keyword evidence="2" id="KW-0963">Cytoplasm</keyword>
<feature type="compositionally biased region" description="Basic and acidic residues" evidence="7">
    <location>
        <begin position="326"/>
        <end position="350"/>
    </location>
</feature>
<keyword evidence="10" id="KW-1185">Reference proteome</keyword>
<evidence type="ECO:0000256" key="1">
    <source>
        <dbReference type="ARBA" id="ARBA00004245"/>
    </source>
</evidence>
<dbReference type="Pfam" id="PF00400">
    <property type="entry name" value="WD40"/>
    <property type="match status" value="4"/>
</dbReference>
<dbReference type="Gene3D" id="2.130.10.10">
    <property type="entry name" value="YVTN repeat-like/Quinoprotein amine dehydrogenase"/>
    <property type="match status" value="2"/>
</dbReference>
<dbReference type="Proteomes" id="UP001230188">
    <property type="component" value="Unassembled WGS sequence"/>
</dbReference>
<comment type="subcellular location">
    <subcellularLocation>
        <location evidence="1">Cytoplasm</location>
        <location evidence="1">Cytoskeleton</location>
    </subcellularLocation>
</comment>
<evidence type="ECO:0000313" key="10">
    <source>
        <dbReference type="Proteomes" id="UP001230188"/>
    </source>
</evidence>
<feature type="repeat" description="WD" evidence="6">
    <location>
        <begin position="95"/>
        <end position="136"/>
    </location>
</feature>
<protein>
    <recommendedName>
        <fullName evidence="8">Katanin p80 subunit C-terminal domain-containing protein</fullName>
    </recommendedName>
</protein>
<dbReference type="EMBL" id="JAQMWT010000034">
    <property type="protein sequence ID" value="KAJ8613254.1"/>
    <property type="molecule type" value="Genomic_DNA"/>
</dbReference>
<dbReference type="PROSITE" id="PS50082">
    <property type="entry name" value="WD_REPEATS_2"/>
    <property type="match status" value="4"/>
</dbReference>
<reference evidence="9" key="1">
    <citation type="submission" date="2023-01" db="EMBL/GenBank/DDBJ databases">
        <title>Metagenome sequencing of chrysophaentin producing Chrysophaeum taylorii.</title>
        <authorList>
            <person name="Davison J."/>
            <person name="Bewley C."/>
        </authorList>
    </citation>
    <scope>NUCLEOTIDE SEQUENCE</scope>
    <source>
        <strain evidence="9">NIES-1699</strain>
    </source>
</reference>
<evidence type="ECO:0000256" key="5">
    <source>
        <dbReference type="ARBA" id="ARBA00023212"/>
    </source>
</evidence>
<dbReference type="InterPro" id="IPR020472">
    <property type="entry name" value="WD40_PAC1"/>
</dbReference>
<dbReference type="AlphaFoldDB" id="A0AAD7XN26"/>
<sequence length="720" mass="77018">MGGRKVQEWVAHPSAVTCVCVGRSLEIVASGGEDKRVNVWRLAQGGSTNVWSLGGHSSALSCVALDEGEAVLVAGSMGGGVRLYDVGAGRGVRALSGHMARVSDVACHPFGDFVASGGADAQVKVWDVRRKSCIQSYKGAGDVVRFSPDGRWIASCGGESTIRLWDLTAGKLLRALPVARERPQVSSTHLEFSPREFVLACAGSDRVVRLYDLEVFGPPIASTPAADVVRGLAFSTGGGSIVAAGDSGLRQWSRWDSPAPRLLYDAVSWDQLRLIAVDGDRCVALCSASNFVGVWECAVERDDDDSDDETAQEKKPNYSESLSRTQEPKQREDDGPKRTQRGRDDDDSKLDDTAGLLTEVLLGRSTCRTLEARLEVLRAAAKLWAGGDHSKALRRVHHHAAESGGEDLAALDKWAVAVDFLSAVGTDPATLDAAVDLLSLLADLFADFAAPRKLLPEDDDDLAARHLSLALDAVTKALDLYGDVVQATLSSAVNGVDIAGDDRRAKCEAAHDKFLAISAALPSIRHRAVPRNFTLMNPARLLDQSARQEFPEVEPGLAGEPPGSFPSKIRRVHVGARFEQKLRNLEIVRVPAREMKRRVAVRVGEPYRLATPRVLEEQPAERPCLDKIRASAPLSSSTRNRAHRPCNVAARTAVCVMGAVSTCAPRSSSKRTTSSLSATIALVSAVKPSESAAFGSAPPSRSAAMSFSLPFSSINRSNSI</sequence>
<dbReference type="InterPro" id="IPR028021">
    <property type="entry name" value="Katanin_C-terminal"/>
</dbReference>
<keyword evidence="5" id="KW-0206">Cytoskeleton</keyword>
<evidence type="ECO:0000313" key="9">
    <source>
        <dbReference type="EMBL" id="KAJ8613254.1"/>
    </source>
</evidence>
<dbReference type="GO" id="GO:0008017">
    <property type="term" value="F:microtubule binding"/>
    <property type="evidence" value="ECO:0007669"/>
    <property type="project" value="InterPro"/>
</dbReference>
<evidence type="ECO:0000259" key="8">
    <source>
        <dbReference type="Pfam" id="PF13925"/>
    </source>
</evidence>
<accession>A0AAD7XN26</accession>
<dbReference type="GO" id="GO:0008352">
    <property type="term" value="C:katanin complex"/>
    <property type="evidence" value="ECO:0007669"/>
    <property type="project" value="TreeGrafter"/>
</dbReference>
<dbReference type="Pfam" id="PF13925">
    <property type="entry name" value="Katanin_con80"/>
    <property type="match status" value="1"/>
</dbReference>
<dbReference type="InterPro" id="IPR001680">
    <property type="entry name" value="WD40_rpt"/>
</dbReference>
<dbReference type="InterPro" id="IPR015943">
    <property type="entry name" value="WD40/YVTN_repeat-like_dom_sf"/>
</dbReference>
<keyword evidence="4" id="KW-0677">Repeat</keyword>
<dbReference type="SMART" id="SM00320">
    <property type="entry name" value="WD40"/>
    <property type="match status" value="6"/>
</dbReference>
<dbReference type="InterPro" id="IPR019775">
    <property type="entry name" value="WD40_repeat_CS"/>
</dbReference>
<evidence type="ECO:0000256" key="6">
    <source>
        <dbReference type="PROSITE-ProRule" id="PRU00221"/>
    </source>
</evidence>
<evidence type="ECO:0000256" key="3">
    <source>
        <dbReference type="ARBA" id="ARBA00022574"/>
    </source>
</evidence>
<feature type="repeat" description="WD" evidence="6">
    <location>
        <begin position="9"/>
        <end position="50"/>
    </location>
</feature>
<dbReference type="CDD" id="cd00200">
    <property type="entry name" value="WD40"/>
    <property type="match status" value="1"/>
</dbReference>
<evidence type="ECO:0000256" key="7">
    <source>
        <dbReference type="SAM" id="MobiDB-lite"/>
    </source>
</evidence>
<organism evidence="9 10">
    <name type="scientific">Chrysophaeum taylorii</name>
    <dbReference type="NCBI Taxonomy" id="2483200"/>
    <lineage>
        <taxon>Eukaryota</taxon>
        <taxon>Sar</taxon>
        <taxon>Stramenopiles</taxon>
        <taxon>Ochrophyta</taxon>
        <taxon>Pelagophyceae</taxon>
        <taxon>Pelagomonadales</taxon>
        <taxon>Pelagomonadaceae</taxon>
        <taxon>Chrysophaeum</taxon>
    </lineage>
</organism>
<comment type="caution">
    <text evidence="9">The sequence shown here is derived from an EMBL/GenBank/DDBJ whole genome shotgun (WGS) entry which is preliminary data.</text>
</comment>
<dbReference type="SUPFAM" id="SSF50978">
    <property type="entry name" value="WD40 repeat-like"/>
    <property type="match status" value="1"/>
</dbReference>
<dbReference type="PRINTS" id="PR00320">
    <property type="entry name" value="GPROTEINBRPT"/>
</dbReference>
<dbReference type="GO" id="GO:0007019">
    <property type="term" value="P:microtubule depolymerization"/>
    <property type="evidence" value="ECO:0007669"/>
    <property type="project" value="TreeGrafter"/>
</dbReference>
<name>A0AAD7XN26_9STRA</name>
<evidence type="ECO:0000256" key="2">
    <source>
        <dbReference type="ARBA" id="ARBA00022490"/>
    </source>
</evidence>
<dbReference type="InterPro" id="IPR036322">
    <property type="entry name" value="WD40_repeat_dom_sf"/>
</dbReference>
<feature type="repeat" description="WD" evidence="6">
    <location>
        <begin position="53"/>
        <end position="94"/>
    </location>
</feature>
<proteinExistence type="predicted"/>
<feature type="repeat" description="WD" evidence="6">
    <location>
        <begin position="134"/>
        <end position="175"/>
    </location>
</feature>